<dbReference type="Pfam" id="PF13333">
    <property type="entry name" value="rve_2"/>
    <property type="match status" value="1"/>
</dbReference>
<evidence type="ECO:0000313" key="3">
    <source>
        <dbReference type="Proteomes" id="UP000736583"/>
    </source>
</evidence>
<name>A0ABS6F473_9CLOT</name>
<protein>
    <submittedName>
        <fullName evidence="2">IS3 family transposase</fullName>
    </submittedName>
</protein>
<comment type="caution">
    <text evidence="2">The sequence shown here is derived from an EMBL/GenBank/DDBJ whole genome shotgun (WGS) entry which is preliminary data.</text>
</comment>
<evidence type="ECO:0000259" key="1">
    <source>
        <dbReference type="Pfam" id="PF13333"/>
    </source>
</evidence>
<dbReference type="EMBL" id="JAHLQL010000004">
    <property type="protein sequence ID" value="MBU5592659.1"/>
    <property type="molecule type" value="Genomic_DNA"/>
</dbReference>
<evidence type="ECO:0000313" key="2">
    <source>
        <dbReference type="EMBL" id="MBU5592659.1"/>
    </source>
</evidence>
<sequence length="56" mass="6649">MESFHDSLKKEEVHLVSYFDYDAVRLAIFQYMESWCNSKRIHGSIGYISTEMLRVS</sequence>
<proteinExistence type="predicted"/>
<dbReference type="InterPro" id="IPR001584">
    <property type="entry name" value="Integrase_cat-core"/>
</dbReference>
<feature type="domain" description="Integrase catalytic" evidence="1">
    <location>
        <begin position="2"/>
        <end position="43"/>
    </location>
</feature>
<organism evidence="2 3">
    <name type="scientific">Clostridium simiarum</name>
    <dbReference type="NCBI Taxonomy" id="2841506"/>
    <lineage>
        <taxon>Bacteria</taxon>
        <taxon>Bacillati</taxon>
        <taxon>Bacillota</taxon>
        <taxon>Clostridia</taxon>
        <taxon>Eubacteriales</taxon>
        <taxon>Clostridiaceae</taxon>
        <taxon>Clostridium</taxon>
    </lineage>
</organism>
<keyword evidence="3" id="KW-1185">Reference proteome</keyword>
<dbReference type="Proteomes" id="UP000736583">
    <property type="component" value="Unassembled WGS sequence"/>
</dbReference>
<accession>A0ABS6F473</accession>
<gene>
    <name evidence="2" type="ORF">KQI89_12925</name>
</gene>
<reference evidence="2 3" key="1">
    <citation type="submission" date="2021-06" db="EMBL/GenBank/DDBJ databases">
        <authorList>
            <person name="Sun Q."/>
            <person name="Li D."/>
        </authorList>
    </citation>
    <scope>NUCLEOTIDE SEQUENCE [LARGE SCALE GENOMIC DNA]</scope>
    <source>
        <strain evidence="2 3">MSJ-4</strain>
    </source>
</reference>